<dbReference type="Pfam" id="PF04191">
    <property type="entry name" value="PEMT"/>
    <property type="match status" value="1"/>
</dbReference>
<evidence type="ECO:0000313" key="6">
    <source>
        <dbReference type="EMBL" id="MCP3055838.1"/>
    </source>
</evidence>
<name>A0A9X2KEX0_9HYPH</name>
<keyword evidence="3 5" id="KW-1133">Transmembrane helix</keyword>
<accession>A0A9X2KEX0</accession>
<dbReference type="Gene3D" id="1.20.120.1630">
    <property type="match status" value="1"/>
</dbReference>
<dbReference type="AlphaFoldDB" id="A0A9X2KEX0"/>
<proteinExistence type="predicted"/>
<comment type="caution">
    <text evidence="6">The sequence shown here is derived from an EMBL/GenBank/DDBJ whole genome shotgun (WGS) entry which is preliminary data.</text>
</comment>
<keyword evidence="2 5" id="KW-0812">Transmembrane</keyword>
<dbReference type="GO" id="GO:0012505">
    <property type="term" value="C:endomembrane system"/>
    <property type="evidence" value="ECO:0007669"/>
    <property type="project" value="UniProtKB-SubCell"/>
</dbReference>
<reference evidence="6" key="1">
    <citation type="submission" date="2022-03" db="EMBL/GenBank/DDBJ databases">
        <title>Aurantimonas Liuensis sp. Nov., isolated from the hadal seawater of the Mariana Trench.</title>
        <authorList>
            <person name="Liu R."/>
        </authorList>
    </citation>
    <scope>NUCLEOTIDE SEQUENCE</scope>
    <source>
        <strain evidence="6">LRZ36</strain>
    </source>
</reference>
<evidence type="ECO:0000256" key="5">
    <source>
        <dbReference type="SAM" id="Phobius"/>
    </source>
</evidence>
<comment type="subcellular location">
    <subcellularLocation>
        <location evidence="1">Endomembrane system</location>
        <topology evidence="1">Multi-pass membrane protein</topology>
    </subcellularLocation>
</comment>
<evidence type="ECO:0000256" key="4">
    <source>
        <dbReference type="ARBA" id="ARBA00023136"/>
    </source>
</evidence>
<dbReference type="Proteomes" id="UP001155220">
    <property type="component" value="Unassembled WGS sequence"/>
</dbReference>
<evidence type="ECO:0000256" key="3">
    <source>
        <dbReference type="ARBA" id="ARBA00022989"/>
    </source>
</evidence>
<dbReference type="EMBL" id="JALHBS010000069">
    <property type="protein sequence ID" value="MCP3055838.1"/>
    <property type="molecule type" value="Genomic_DNA"/>
</dbReference>
<protein>
    <submittedName>
        <fullName evidence="6">DUF1295 domain-containing protein</fullName>
    </submittedName>
</protein>
<organism evidence="6 7">
    <name type="scientific">Aurantimonas marianensis</name>
    <dbReference type="NCBI Taxonomy" id="2920428"/>
    <lineage>
        <taxon>Bacteria</taxon>
        <taxon>Pseudomonadati</taxon>
        <taxon>Pseudomonadota</taxon>
        <taxon>Alphaproteobacteria</taxon>
        <taxon>Hyphomicrobiales</taxon>
        <taxon>Aurantimonadaceae</taxon>
        <taxon>Aurantimonas</taxon>
    </lineage>
</organism>
<sequence length="152" mass="17272">MAMSTLGLAVFLITLWMTPPSPWLTLTSLSIQFFSFLIFMLSLKSSVAHQQFLAFSDEDPLCLIENGIYNYVRHPFYTSYILFWLACFAGAPTVATLLILIILTTLYVTAARKEEASFLGTRFAEPYARYRSRVGMFIPKLGLPPVMRNDPR</sequence>
<evidence type="ECO:0000256" key="1">
    <source>
        <dbReference type="ARBA" id="ARBA00004127"/>
    </source>
</evidence>
<gene>
    <name evidence="6" type="ORF">MJ956_11895</name>
</gene>
<dbReference type="InterPro" id="IPR007318">
    <property type="entry name" value="Phopholipid_MeTrfase"/>
</dbReference>
<evidence type="ECO:0000256" key="2">
    <source>
        <dbReference type="ARBA" id="ARBA00022692"/>
    </source>
</evidence>
<dbReference type="RefSeq" id="WP_253964673.1">
    <property type="nucleotide sequence ID" value="NZ_JALHBS010000069.1"/>
</dbReference>
<feature type="transmembrane region" description="Helical" evidence="5">
    <location>
        <begin position="81"/>
        <end position="108"/>
    </location>
</feature>
<keyword evidence="4 5" id="KW-0472">Membrane</keyword>
<evidence type="ECO:0000313" key="7">
    <source>
        <dbReference type="Proteomes" id="UP001155220"/>
    </source>
</evidence>
<keyword evidence="7" id="KW-1185">Reference proteome</keyword>